<protein>
    <submittedName>
        <fullName evidence="2">Uncharacterized protein</fullName>
    </submittedName>
</protein>
<feature type="compositionally biased region" description="Pro residues" evidence="1">
    <location>
        <begin position="105"/>
        <end position="116"/>
    </location>
</feature>
<sequence length="177" mass="19136">MGLRYHKERVQDPVCHPYPSISRSSAHYRRHMPSGFYSWYFIVSKRDRGLHPVLFCGDLFASKESAVVLPLSSSPSGPGCSGADLAEAASVRLYPGCSAPTSPSQCPPRCGPPPSSGSPLARSSLVHGPCLPPRRHSLGDSHQGRSPLSGTRGDSTPLPRDVKALGLAPHQRLWRLY</sequence>
<evidence type="ECO:0000313" key="3">
    <source>
        <dbReference type="Proteomes" id="UP001274896"/>
    </source>
</evidence>
<dbReference type="Proteomes" id="UP001274896">
    <property type="component" value="Unassembled WGS sequence"/>
</dbReference>
<evidence type="ECO:0000313" key="2">
    <source>
        <dbReference type="EMBL" id="KAK3514121.1"/>
    </source>
</evidence>
<reference evidence="2" key="1">
    <citation type="submission" date="2023-06" db="EMBL/GenBank/DDBJ databases">
        <title>Male Hemibagrus guttatus genome.</title>
        <authorList>
            <person name="Bian C."/>
        </authorList>
    </citation>
    <scope>NUCLEOTIDE SEQUENCE</scope>
    <source>
        <strain evidence="2">Male_cb2023</strain>
        <tissue evidence="2">Muscle</tissue>
    </source>
</reference>
<dbReference type="AlphaFoldDB" id="A0AAE0Q5J7"/>
<comment type="caution">
    <text evidence="2">The sequence shown here is derived from an EMBL/GenBank/DDBJ whole genome shotgun (WGS) entry which is preliminary data.</text>
</comment>
<gene>
    <name evidence="2" type="ORF">QTP70_005122</name>
</gene>
<feature type="compositionally biased region" description="Polar residues" evidence="1">
    <location>
        <begin position="144"/>
        <end position="154"/>
    </location>
</feature>
<proteinExistence type="predicted"/>
<name>A0AAE0Q5J7_9TELE</name>
<feature type="region of interest" description="Disordered" evidence="1">
    <location>
        <begin position="98"/>
        <end position="163"/>
    </location>
</feature>
<organism evidence="2 3">
    <name type="scientific">Hemibagrus guttatus</name>
    <dbReference type="NCBI Taxonomy" id="175788"/>
    <lineage>
        <taxon>Eukaryota</taxon>
        <taxon>Metazoa</taxon>
        <taxon>Chordata</taxon>
        <taxon>Craniata</taxon>
        <taxon>Vertebrata</taxon>
        <taxon>Euteleostomi</taxon>
        <taxon>Actinopterygii</taxon>
        <taxon>Neopterygii</taxon>
        <taxon>Teleostei</taxon>
        <taxon>Ostariophysi</taxon>
        <taxon>Siluriformes</taxon>
        <taxon>Bagridae</taxon>
        <taxon>Hemibagrus</taxon>
    </lineage>
</organism>
<accession>A0AAE0Q5J7</accession>
<keyword evidence="3" id="KW-1185">Reference proteome</keyword>
<dbReference type="EMBL" id="JAUCMX010000021">
    <property type="protein sequence ID" value="KAK3514121.1"/>
    <property type="molecule type" value="Genomic_DNA"/>
</dbReference>
<evidence type="ECO:0000256" key="1">
    <source>
        <dbReference type="SAM" id="MobiDB-lite"/>
    </source>
</evidence>